<protein>
    <submittedName>
        <fullName evidence="1">Uncharacterized protein</fullName>
    </submittedName>
</protein>
<reference evidence="1" key="1">
    <citation type="journal article" date="2014" name="Front. Microbiol.">
        <title>High frequency of phylogenetically diverse reductive dehalogenase-homologous genes in deep subseafloor sedimentary metagenomes.</title>
        <authorList>
            <person name="Kawai M."/>
            <person name="Futagami T."/>
            <person name="Toyoda A."/>
            <person name="Takaki Y."/>
            <person name="Nishi S."/>
            <person name="Hori S."/>
            <person name="Arai W."/>
            <person name="Tsubouchi T."/>
            <person name="Morono Y."/>
            <person name="Uchiyama I."/>
            <person name="Ito T."/>
            <person name="Fujiyama A."/>
            <person name="Inagaki F."/>
            <person name="Takami H."/>
        </authorList>
    </citation>
    <scope>NUCLEOTIDE SEQUENCE</scope>
    <source>
        <strain evidence="1">Expedition CK06-06</strain>
    </source>
</reference>
<dbReference type="AlphaFoldDB" id="X1L2L9"/>
<organism evidence="1">
    <name type="scientific">marine sediment metagenome</name>
    <dbReference type="NCBI Taxonomy" id="412755"/>
    <lineage>
        <taxon>unclassified sequences</taxon>
        <taxon>metagenomes</taxon>
        <taxon>ecological metagenomes</taxon>
    </lineage>
</organism>
<proteinExistence type="predicted"/>
<dbReference type="EMBL" id="BARV01010510">
    <property type="protein sequence ID" value="GAI13213.1"/>
    <property type="molecule type" value="Genomic_DNA"/>
</dbReference>
<feature type="non-terminal residue" evidence="1">
    <location>
        <position position="43"/>
    </location>
</feature>
<sequence>MKTTCKLRSQRRHEIHLKFALAKKVMNPVPDLRSQKQNETQFK</sequence>
<evidence type="ECO:0000313" key="1">
    <source>
        <dbReference type="EMBL" id="GAI13213.1"/>
    </source>
</evidence>
<name>X1L2L9_9ZZZZ</name>
<accession>X1L2L9</accession>
<gene>
    <name evidence="1" type="ORF">S06H3_20320</name>
</gene>
<comment type="caution">
    <text evidence="1">The sequence shown here is derived from an EMBL/GenBank/DDBJ whole genome shotgun (WGS) entry which is preliminary data.</text>
</comment>